<evidence type="ECO:0000313" key="3">
    <source>
        <dbReference type="EMBL" id="CAE0705297.1"/>
    </source>
</evidence>
<name>A0A7S4A6H7_9STRA</name>
<reference evidence="4" key="2">
    <citation type="submission" date="2021-11" db="EMBL/GenBank/DDBJ databases">
        <authorList>
            <consortium name="Genoscope - CEA"/>
            <person name="William W."/>
        </authorList>
    </citation>
    <scope>NUCLEOTIDE SEQUENCE</scope>
</reference>
<evidence type="ECO:0000313" key="5">
    <source>
        <dbReference type="Proteomes" id="UP000789595"/>
    </source>
</evidence>
<dbReference type="Proteomes" id="UP000789595">
    <property type="component" value="Unassembled WGS sequence"/>
</dbReference>
<organism evidence="3">
    <name type="scientific">Pelagomonas calceolata</name>
    <dbReference type="NCBI Taxonomy" id="35677"/>
    <lineage>
        <taxon>Eukaryota</taxon>
        <taxon>Sar</taxon>
        <taxon>Stramenopiles</taxon>
        <taxon>Ochrophyta</taxon>
        <taxon>Pelagophyceae</taxon>
        <taxon>Pelagomonadales</taxon>
        <taxon>Pelagomonadaceae</taxon>
        <taxon>Pelagomonas</taxon>
    </lineage>
</organism>
<proteinExistence type="predicted"/>
<keyword evidence="5" id="KW-1185">Reference proteome</keyword>
<dbReference type="EMBL" id="HBIW01024041">
    <property type="protein sequence ID" value="CAE0705297.1"/>
    <property type="molecule type" value="Transcribed_RNA"/>
</dbReference>
<evidence type="ECO:0000256" key="1">
    <source>
        <dbReference type="SAM" id="MobiDB-lite"/>
    </source>
</evidence>
<evidence type="ECO:0000256" key="2">
    <source>
        <dbReference type="SAM" id="Phobius"/>
    </source>
</evidence>
<evidence type="ECO:0000313" key="4">
    <source>
        <dbReference type="EMBL" id="CAH0365757.1"/>
    </source>
</evidence>
<keyword evidence="2" id="KW-0812">Transmembrane</keyword>
<keyword evidence="2" id="KW-0472">Membrane</keyword>
<reference evidence="3" key="1">
    <citation type="submission" date="2021-01" db="EMBL/GenBank/DDBJ databases">
        <authorList>
            <person name="Corre E."/>
            <person name="Pelletier E."/>
            <person name="Niang G."/>
            <person name="Scheremetjew M."/>
            <person name="Finn R."/>
            <person name="Kale V."/>
            <person name="Holt S."/>
            <person name="Cochrane G."/>
            <person name="Meng A."/>
            <person name="Brown T."/>
            <person name="Cohen L."/>
        </authorList>
    </citation>
    <scope>NUCLEOTIDE SEQUENCE</scope>
    <source>
        <strain evidence="3">CCMP1756</strain>
    </source>
</reference>
<feature type="transmembrane region" description="Helical" evidence="2">
    <location>
        <begin position="181"/>
        <end position="201"/>
    </location>
</feature>
<keyword evidence="2" id="KW-1133">Transmembrane helix</keyword>
<dbReference type="EMBL" id="CAKKNE010000001">
    <property type="protein sequence ID" value="CAH0365757.1"/>
    <property type="molecule type" value="Genomic_DNA"/>
</dbReference>
<feature type="compositionally biased region" description="Polar residues" evidence="1">
    <location>
        <begin position="12"/>
        <end position="22"/>
    </location>
</feature>
<sequence length="231" mass="25980">MAFYETPRRNASDGSGASNRSTNRGHRREHSDPCPLPSPGLPHKALSTPELLRSKTVGDPCSAIRRSCSSLAALRGLTPEPVPPNADGFEELREGDEFFDNFSWLFVLLAVILRYVWHNNVSSFLLIWWILPAMIPEQFMLDEAVDPRGDWTAMGLRASLFTAKTFRWMHLADGHPAMEIGIRWCLIVILTLFGQWVCAAASRRLAIILMRDRNLSKRDADHPLRGSRGSV</sequence>
<feature type="compositionally biased region" description="Basic and acidic residues" evidence="1">
    <location>
        <begin position="1"/>
        <end position="11"/>
    </location>
</feature>
<accession>A0A7S4A6H7</accession>
<protein>
    <submittedName>
        <fullName evidence="3">Uncharacterized protein</fullName>
    </submittedName>
</protein>
<gene>
    <name evidence="3" type="ORF">PCAL00307_LOCUS20745</name>
    <name evidence="4" type="ORF">PECAL_1P22110</name>
</gene>
<feature type="transmembrane region" description="Helical" evidence="2">
    <location>
        <begin position="102"/>
        <end position="131"/>
    </location>
</feature>
<feature type="region of interest" description="Disordered" evidence="1">
    <location>
        <begin position="1"/>
        <end position="40"/>
    </location>
</feature>
<dbReference type="AlphaFoldDB" id="A0A7S4A6H7"/>